<dbReference type="RefSeq" id="XP_062642348.1">
    <property type="nucleotide sequence ID" value="XM_062794098.1"/>
</dbReference>
<feature type="compositionally biased region" description="Low complexity" evidence="2">
    <location>
        <begin position="66"/>
        <end position="78"/>
    </location>
</feature>
<accession>A0AAN6TQ29</accession>
<keyword evidence="1" id="KW-0175">Coiled coil</keyword>
<dbReference type="EMBL" id="MU853264">
    <property type="protein sequence ID" value="KAK4118575.1"/>
    <property type="molecule type" value="Genomic_DNA"/>
</dbReference>
<feature type="region of interest" description="Disordered" evidence="2">
    <location>
        <begin position="66"/>
        <end position="93"/>
    </location>
</feature>
<evidence type="ECO:0000313" key="4">
    <source>
        <dbReference type="Proteomes" id="UP001302602"/>
    </source>
</evidence>
<reference evidence="3" key="1">
    <citation type="journal article" date="2023" name="Mol. Phylogenet. Evol.">
        <title>Genome-scale phylogeny and comparative genomics of the fungal order Sordariales.</title>
        <authorList>
            <person name="Hensen N."/>
            <person name="Bonometti L."/>
            <person name="Westerberg I."/>
            <person name="Brannstrom I.O."/>
            <person name="Guillou S."/>
            <person name="Cros-Aarteil S."/>
            <person name="Calhoun S."/>
            <person name="Haridas S."/>
            <person name="Kuo A."/>
            <person name="Mondo S."/>
            <person name="Pangilinan J."/>
            <person name="Riley R."/>
            <person name="LaButti K."/>
            <person name="Andreopoulos B."/>
            <person name="Lipzen A."/>
            <person name="Chen C."/>
            <person name="Yan M."/>
            <person name="Daum C."/>
            <person name="Ng V."/>
            <person name="Clum A."/>
            <person name="Steindorff A."/>
            <person name="Ohm R.A."/>
            <person name="Martin F."/>
            <person name="Silar P."/>
            <person name="Natvig D.O."/>
            <person name="Lalanne C."/>
            <person name="Gautier V."/>
            <person name="Ament-Velasquez S.L."/>
            <person name="Kruys A."/>
            <person name="Hutchinson M.I."/>
            <person name="Powell A.J."/>
            <person name="Barry K."/>
            <person name="Miller A.N."/>
            <person name="Grigoriev I.V."/>
            <person name="Debuchy R."/>
            <person name="Gladieux P."/>
            <person name="Hiltunen Thoren M."/>
            <person name="Johannesson H."/>
        </authorList>
    </citation>
    <scope>NUCLEOTIDE SEQUENCE</scope>
    <source>
        <strain evidence="3">CBS 731.68</strain>
    </source>
</reference>
<evidence type="ECO:0000256" key="2">
    <source>
        <dbReference type="SAM" id="MobiDB-lite"/>
    </source>
</evidence>
<keyword evidence="4" id="KW-1185">Reference proteome</keyword>
<dbReference type="Proteomes" id="UP001302602">
    <property type="component" value="Unassembled WGS sequence"/>
</dbReference>
<feature type="coiled-coil region" evidence="1">
    <location>
        <begin position="8"/>
        <end position="49"/>
    </location>
</feature>
<reference evidence="3" key="2">
    <citation type="submission" date="2023-05" db="EMBL/GenBank/DDBJ databases">
        <authorList>
            <consortium name="Lawrence Berkeley National Laboratory"/>
            <person name="Steindorff A."/>
            <person name="Hensen N."/>
            <person name="Bonometti L."/>
            <person name="Westerberg I."/>
            <person name="Brannstrom I.O."/>
            <person name="Guillou S."/>
            <person name="Cros-Aarteil S."/>
            <person name="Calhoun S."/>
            <person name="Haridas S."/>
            <person name="Kuo A."/>
            <person name="Mondo S."/>
            <person name="Pangilinan J."/>
            <person name="Riley R."/>
            <person name="Labutti K."/>
            <person name="Andreopoulos B."/>
            <person name="Lipzen A."/>
            <person name="Chen C."/>
            <person name="Yanf M."/>
            <person name="Daum C."/>
            <person name="Ng V."/>
            <person name="Clum A."/>
            <person name="Ohm R."/>
            <person name="Martin F."/>
            <person name="Silar P."/>
            <person name="Natvig D."/>
            <person name="Lalanne C."/>
            <person name="Gautier V."/>
            <person name="Ament-Velasquez S.L."/>
            <person name="Kruys A."/>
            <person name="Hutchinson M.I."/>
            <person name="Powell A.J."/>
            <person name="Barry K."/>
            <person name="Miller A.N."/>
            <person name="Grigoriev I.V."/>
            <person name="Debuchy R."/>
            <person name="Gladieux P."/>
            <person name="Thoren M.H."/>
            <person name="Johannesson H."/>
        </authorList>
    </citation>
    <scope>NUCLEOTIDE SEQUENCE</scope>
    <source>
        <strain evidence="3">CBS 731.68</strain>
    </source>
</reference>
<feature type="non-terminal residue" evidence="3">
    <location>
        <position position="93"/>
    </location>
</feature>
<sequence length="93" mass="10292">MQFKKIIAEEVAKMTAQLTEELSQARDQLTRACRELEDTRLQLQAMKEAQEAPLVWPAYSDVARRTPPASIPTPASSTGRAATPEPAFCTVDM</sequence>
<gene>
    <name evidence="3" type="ORF">N657DRAFT_651129</name>
</gene>
<evidence type="ECO:0000256" key="1">
    <source>
        <dbReference type="SAM" id="Coils"/>
    </source>
</evidence>
<dbReference type="AlphaFoldDB" id="A0AAN6TQ29"/>
<proteinExistence type="predicted"/>
<dbReference type="GeneID" id="87830867"/>
<name>A0AAN6TQ29_9PEZI</name>
<protein>
    <submittedName>
        <fullName evidence="3">Uncharacterized protein</fullName>
    </submittedName>
</protein>
<evidence type="ECO:0000313" key="3">
    <source>
        <dbReference type="EMBL" id="KAK4118575.1"/>
    </source>
</evidence>
<comment type="caution">
    <text evidence="3">The sequence shown here is derived from an EMBL/GenBank/DDBJ whole genome shotgun (WGS) entry which is preliminary data.</text>
</comment>
<organism evidence="3 4">
    <name type="scientific">Parathielavia appendiculata</name>
    <dbReference type="NCBI Taxonomy" id="2587402"/>
    <lineage>
        <taxon>Eukaryota</taxon>
        <taxon>Fungi</taxon>
        <taxon>Dikarya</taxon>
        <taxon>Ascomycota</taxon>
        <taxon>Pezizomycotina</taxon>
        <taxon>Sordariomycetes</taxon>
        <taxon>Sordariomycetidae</taxon>
        <taxon>Sordariales</taxon>
        <taxon>Chaetomiaceae</taxon>
        <taxon>Parathielavia</taxon>
    </lineage>
</organism>